<dbReference type="InterPro" id="IPR050314">
    <property type="entry name" value="Glycosyl_Hydrlase_18"/>
</dbReference>
<dbReference type="Gene3D" id="3.20.20.80">
    <property type="entry name" value="Glycosidases"/>
    <property type="match status" value="1"/>
</dbReference>
<dbReference type="PROSITE" id="PS51910">
    <property type="entry name" value="GH18_2"/>
    <property type="match status" value="1"/>
</dbReference>
<dbReference type="InterPro" id="IPR029070">
    <property type="entry name" value="Chitinase_insertion_sf"/>
</dbReference>
<evidence type="ECO:0000313" key="15">
    <source>
        <dbReference type="EMBL" id="KAK0621800.1"/>
    </source>
</evidence>
<keyword evidence="11" id="KW-0624">Polysaccharide degradation</keyword>
<comment type="subcellular location">
    <subcellularLocation>
        <location evidence="2">Secreted</location>
    </subcellularLocation>
</comment>
<dbReference type="PANTHER" id="PTHR11177:SF384">
    <property type="entry name" value="CHITINASE"/>
    <property type="match status" value="1"/>
</dbReference>
<evidence type="ECO:0000256" key="2">
    <source>
        <dbReference type="ARBA" id="ARBA00004613"/>
    </source>
</evidence>
<keyword evidence="7 12" id="KW-0378">Hydrolase</keyword>
<protein>
    <recommendedName>
        <fullName evidence="4">chitinase</fullName>
        <ecNumber evidence="4">3.2.1.14</ecNumber>
    </recommendedName>
</protein>
<dbReference type="PANTHER" id="PTHR11177">
    <property type="entry name" value="CHITINASE"/>
    <property type="match status" value="1"/>
</dbReference>
<comment type="caution">
    <text evidence="15">The sequence shown here is derived from an EMBL/GenBank/DDBJ whole genome shotgun (WGS) entry which is preliminary data.</text>
</comment>
<name>A0AA40C1Q7_9PEZI</name>
<reference evidence="15" key="1">
    <citation type="submission" date="2023-06" db="EMBL/GenBank/DDBJ databases">
        <title>Genome-scale phylogeny and comparative genomics of the fungal order Sordariales.</title>
        <authorList>
            <consortium name="Lawrence Berkeley National Laboratory"/>
            <person name="Hensen N."/>
            <person name="Bonometti L."/>
            <person name="Westerberg I."/>
            <person name="Brannstrom I.O."/>
            <person name="Guillou S."/>
            <person name="Cros-Aarteil S."/>
            <person name="Calhoun S."/>
            <person name="Haridas S."/>
            <person name="Kuo A."/>
            <person name="Mondo S."/>
            <person name="Pangilinan J."/>
            <person name="Riley R."/>
            <person name="LaButti K."/>
            <person name="Andreopoulos B."/>
            <person name="Lipzen A."/>
            <person name="Chen C."/>
            <person name="Yanf M."/>
            <person name="Daum C."/>
            <person name="Ng V."/>
            <person name="Clum A."/>
            <person name="Steindorff A."/>
            <person name="Ohm R."/>
            <person name="Martin F."/>
            <person name="Silar P."/>
            <person name="Natvig D."/>
            <person name="Lalanne C."/>
            <person name="Gautier V."/>
            <person name="Ament-velasquez S.L."/>
            <person name="Kruys A."/>
            <person name="Hutchinson M.I."/>
            <person name="Powell A.J."/>
            <person name="Barry K."/>
            <person name="Miller A.N."/>
            <person name="Grigoriev I.V."/>
            <person name="Debuchy R."/>
            <person name="Gladieux P."/>
            <person name="Thoren M.H."/>
            <person name="Johannesson H."/>
        </authorList>
    </citation>
    <scope>NUCLEOTIDE SEQUENCE</scope>
    <source>
        <strain evidence="15">SMH3391-2</strain>
    </source>
</reference>
<comment type="catalytic activity">
    <reaction evidence="1">
        <text>Random endo-hydrolysis of N-acetyl-beta-D-glucosaminide (1-&gt;4)-beta-linkages in chitin and chitodextrins.</text>
        <dbReference type="EC" id="3.2.1.14"/>
    </reaction>
</comment>
<dbReference type="SMART" id="SM00636">
    <property type="entry name" value="Glyco_18"/>
    <property type="match status" value="1"/>
</dbReference>
<accession>A0AA40C1Q7</accession>
<dbReference type="GO" id="GO:0008061">
    <property type="term" value="F:chitin binding"/>
    <property type="evidence" value="ECO:0007669"/>
    <property type="project" value="InterPro"/>
</dbReference>
<evidence type="ECO:0000256" key="4">
    <source>
        <dbReference type="ARBA" id="ARBA00012729"/>
    </source>
</evidence>
<dbReference type="CDD" id="cd06548">
    <property type="entry name" value="GH18_chitinase"/>
    <property type="match status" value="1"/>
</dbReference>
<evidence type="ECO:0000256" key="5">
    <source>
        <dbReference type="ARBA" id="ARBA00022525"/>
    </source>
</evidence>
<sequence length="428" mass="46076">MSFFSLKKAALAALSLCSLLVETSPVRHVDKEQHEERQASGYKNVVYFTNWGIYGRDYQPASLPVSQITHVLYSFANVRANGEVYSSDTYADLEKHYATDSWNDVGTNVYGCIKQLFLLKKSNRRLKVMLSIGGWSYSSNFASASSTAANRALFASSAVALMKDWGFDGLDIDWEYPANPTEAANLVLLLQALRSAMDAYAAQYAPGYHFLLSIASAAGPANYNTLQLAATARALDHINLMAYDYAGAWDTHAGHQANLYPAPAASNWSTPFSTDRAVSDYIAAGVPPSKLVLGMPIYGRAFEQTAGIGQTYSGIGSGSWESGIWDYKALPKAGATVIYDIAAGATYSYDAAAKELISFDTTDMISRKVSYLKSKGMSGSMFWEASADRTGSGSLIGTSASSLGALDGTLNLVSYPNSKYQNMAAGMV</sequence>
<gene>
    <name evidence="15" type="ORF">B0T17DRAFT_509116</name>
</gene>
<dbReference type="GO" id="GO:0005576">
    <property type="term" value="C:extracellular region"/>
    <property type="evidence" value="ECO:0007669"/>
    <property type="project" value="UniProtKB-SubCell"/>
</dbReference>
<proteinExistence type="inferred from homology"/>
<keyword evidence="10 12" id="KW-0326">Glycosidase</keyword>
<feature type="chain" id="PRO_5041275112" description="chitinase" evidence="13">
    <location>
        <begin position="24"/>
        <end position="428"/>
    </location>
</feature>
<keyword evidence="16" id="KW-1185">Reference proteome</keyword>
<evidence type="ECO:0000259" key="14">
    <source>
        <dbReference type="PROSITE" id="PS51910"/>
    </source>
</evidence>
<evidence type="ECO:0000256" key="3">
    <source>
        <dbReference type="ARBA" id="ARBA00008682"/>
    </source>
</evidence>
<dbReference type="GO" id="GO:0000272">
    <property type="term" value="P:polysaccharide catabolic process"/>
    <property type="evidence" value="ECO:0007669"/>
    <property type="project" value="UniProtKB-KW"/>
</dbReference>
<organism evidence="15 16">
    <name type="scientific">Bombardia bombarda</name>
    <dbReference type="NCBI Taxonomy" id="252184"/>
    <lineage>
        <taxon>Eukaryota</taxon>
        <taxon>Fungi</taxon>
        <taxon>Dikarya</taxon>
        <taxon>Ascomycota</taxon>
        <taxon>Pezizomycotina</taxon>
        <taxon>Sordariomycetes</taxon>
        <taxon>Sordariomycetidae</taxon>
        <taxon>Sordariales</taxon>
        <taxon>Lasiosphaeriaceae</taxon>
        <taxon>Bombardia</taxon>
    </lineage>
</organism>
<dbReference type="Gene3D" id="3.10.50.10">
    <property type="match status" value="1"/>
</dbReference>
<dbReference type="InterPro" id="IPR011583">
    <property type="entry name" value="Chitinase_II/V-like_cat"/>
</dbReference>
<dbReference type="FunFam" id="3.20.20.80:FF:000075">
    <property type="entry name" value="Sporulation-specific chitinase"/>
    <property type="match status" value="1"/>
</dbReference>
<dbReference type="SUPFAM" id="SSF51445">
    <property type="entry name" value="(Trans)glycosidases"/>
    <property type="match status" value="1"/>
</dbReference>
<evidence type="ECO:0000313" key="16">
    <source>
        <dbReference type="Proteomes" id="UP001174934"/>
    </source>
</evidence>
<evidence type="ECO:0000256" key="7">
    <source>
        <dbReference type="ARBA" id="ARBA00022801"/>
    </source>
</evidence>
<evidence type="ECO:0000256" key="6">
    <source>
        <dbReference type="ARBA" id="ARBA00022729"/>
    </source>
</evidence>
<dbReference type="InterPro" id="IPR001579">
    <property type="entry name" value="Glyco_hydro_18_chit_AS"/>
</dbReference>
<evidence type="ECO:0000256" key="1">
    <source>
        <dbReference type="ARBA" id="ARBA00000822"/>
    </source>
</evidence>
<dbReference type="AlphaFoldDB" id="A0AA40C1Q7"/>
<dbReference type="GO" id="GO:0008843">
    <property type="term" value="F:endochitinase activity"/>
    <property type="evidence" value="ECO:0007669"/>
    <property type="project" value="UniProtKB-EC"/>
</dbReference>
<dbReference type="InterPro" id="IPR017853">
    <property type="entry name" value="GH"/>
</dbReference>
<dbReference type="PROSITE" id="PS01095">
    <property type="entry name" value="GH18_1"/>
    <property type="match status" value="1"/>
</dbReference>
<comment type="similarity">
    <text evidence="3">Belongs to the glycosyl hydrolase 18 family. Chitinase class V subfamily.</text>
</comment>
<feature type="signal peptide" evidence="13">
    <location>
        <begin position="1"/>
        <end position="23"/>
    </location>
</feature>
<keyword evidence="9" id="KW-0119">Carbohydrate metabolism</keyword>
<evidence type="ECO:0000256" key="10">
    <source>
        <dbReference type="ARBA" id="ARBA00023295"/>
    </source>
</evidence>
<keyword evidence="8" id="KW-0146">Chitin degradation</keyword>
<dbReference type="Proteomes" id="UP001174934">
    <property type="component" value="Unassembled WGS sequence"/>
</dbReference>
<dbReference type="InterPro" id="IPR001223">
    <property type="entry name" value="Glyco_hydro18_cat"/>
</dbReference>
<dbReference type="SUPFAM" id="SSF54556">
    <property type="entry name" value="Chitinase insertion domain"/>
    <property type="match status" value="1"/>
</dbReference>
<dbReference type="EC" id="3.2.1.14" evidence="4"/>
<keyword evidence="6 13" id="KW-0732">Signal</keyword>
<feature type="domain" description="GH18" evidence="14">
    <location>
        <begin position="42"/>
        <end position="406"/>
    </location>
</feature>
<dbReference type="EMBL" id="JAULSR010000004">
    <property type="protein sequence ID" value="KAK0621800.1"/>
    <property type="molecule type" value="Genomic_DNA"/>
</dbReference>
<evidence type="ECO:0000256" key="13">
    <source>
        <dbReference type="SAM" id="SignalP"/>
    </source>
</evidence>
<evidence type="ECO:0000256" key="8">
    <source>
        <dbReference type="ARBA" id="ARBA00023024"/>
    </source>
</evidence>
<evidence type="ECO:0000256" key="12">
    <source>
        <dbReference type="RuleBase" id="RU000489"/>
    </source>
</evidence>
<evidence type="ECO:0000256" key="9">
    <source>
        <dbReference type="ARBA" id="ARBA00023277"/>
    </source>
</evidence>
<evidence type="ECO:0000256" key="11">
    <source>
        <dbReference type="ARBA" id="ARBA00023326"/>
    </source>
</evidence>
<keyword evidence="5" id="KW-0964">Secreted</keyword>
<dbReference type="FunFam" id="3.10.50.10:FF:000005">
    <property type="entry name" value="Endochitinase B1"/>
    <property type="match status" value="1"/>
</dbReference>
<dbReference type="GO" id="GO:0006032">
    <property type="term" value="P:chitin catabolic process"/>
    <property type="evidence" value="ECO:0007669"/>
    <property type="project" value="UniProtKB-KW"/>
</dbReference>
<dbReference type="Pfam" id="PF00704">
    <property type="entry name" value="Glyco_hydro_18"/>
    <property type="match status" value="1"/>
</dbReference>